<dbReference type="GO" id="GO:0006274">
    <property type="term" value="P:DNA replication termination"/>
    <property type="evidence" value="ECO:0007669"/>
    <property type="project" value="InterPro"/>
</dbReference>
<keyword evidence="1" id="KW-0963">Cytoplasm</keyword>
<organism evidence="4 5">
    <name type="scientific">Vibrio hepatarius</name>
    <dbReference type="NCBI Taxonomy" id="171383"/>
    <lineage>
        <taxon>Bacteria</taxon>
        <taxon>Pseudomonadati</taxon>
        <taxon>Pseudomonadota</taxon>
        <taxon>Gammaproteobacteria</taxon>
        <taxon>Vibrionales</taxon>
        <taxon>Vibrionaceae</taxon>
        <taxon>Vibrio</taxon>
        <taxon>Vibrio oreintalis group</taxon>
    </lineage>
</organism>
<dbReference type="InterPro" id="IPR036381">
    <property type="entry name" value="Tus_dom1"/>
</dbReference>
<dbReference type="InterPro" id="IPR008865">
    <property type="entry name" value="DNA_replication_term_site-bd"/>
</dbReference>
<evidence type="ECO:0008006" key="6">
    <source>
        <dbReference type="Google" id="ProtNLM"/>
    </source>
</evidence>
<name>A0A0M0HTJ6_9VIBR</name>
<dbReference type="GO" id="GO:0005737">
    <property type="term" value="C:cytoplasm"/>
    <property type="evidence" value="ECO:0007669"/>
    <property type="project" value="InterPro"/>
</dbReference>
<protein>
    <recommendedName>
        <fullName evidence="6">DNA replication terminus site-binding protein</fullName>
    </recommendedName>
</protein>
<dbReference type="STRING" id="171383.AKJ31_21665"/>
<dbReference type="EMBL" id="LHPI01000037">
    <property type="protein sequence ID" value="KOO05212.1"/>
    <property type="molecule type" value="Genomic_DNA"/>
</dbReference>
<dbReference type="Proteomes" id="UP000037530">
    <property type="component" value="Unassembled WGS sequence"/>
</dbReference>
<dbReference type="RefSeq" id="WP_053411091.1">
    <property type="nucleotide sequence ID" value="NZ_LHPI01000037.1"/>
</dbReference>
<proteinExistence type="predicted"/>
<dbReference type="Gene3D" id="3.50.14.10">
    <property type="entry name" value="Replication terminator Tus, domain 1 superfamily/Replication terminator Tus"/>
    <property type="match status" value="1"/>
</dbReference>
<dbReference type="PATRIC" id="fig|171383.3.peg.4418"/>
<evidence type="ECO:0000256" key="3">
    <source>
        <dbReference type="ARBA" id="ARBA00023125"/>
    </source>
</evidence>
<gene>
    <name evidence="4" type="ORF">AKJ31_21665</name>
</gene>
<dbReference type="Gene3D" id="3.30.54.10">
    <property type="match status" value="1"/>
</dbReference>
<keyword evidence="3" id="KW-0238">DNA-binding</keyword>
<keyword evidence="2" id="KW-0235">DNA replication</keyword>
<dbReference type="AlphaFoldDB" id="A0A0M0HTJ6"/>
<dbReference type="SUPFAM" id="SSF56596">
    <property type="entry name" value="Replication terminator protein (Tus)"/>
    <property type="match status" value="1"/>
</dbReference>
<dbReference type="Pfam" id="PF05472">
    <property type="entry name" value="Ter"/>
    <property type="match status" value="1"/>
</dbReference>
<dbReference type="GO" id="GO:0003677">
    <property type="term" value="F:DNA binding"/>
    <property type="evidence" value="ECO:0007669"/>
    <property type="project" value="UniProtKB-KW"/>
</dbReference>
<evidence type="ECO:0000313" key="4">
    <source>
        <dbReference type="EMBL" id="KOO05212.1"/>
    </source>
</evidence>
<evidence type="ECO:0000313" key="5">
    <source>
        <dbReference type="Proteomes" id="UP000037530"/>
    </source>
</evidence>
<comment type="caution">
    <text evidence="4">The sequence shown here is derived from an EMBL/GenBank/DDBJ whole genome shotgun (WGS) entry which is preliminary data.</text>
</comment>
<keyword evidence="5" id="KW-1185">Reference proteome</keyword>
<sequence length="294" mass="33257">MADADLKIKQELLNQMGIINDLFVELSDSISASDLIGAEVYKLPSVPKAKEHVDVTEIPVDTIKDELALYEGLRSYKKLYGEQGISTKVVFRLPGYIQVGSSNSNIKEMIGRINKHKDLFKSAVLKIDGPKKKHDIVHSLFPGLITKQLYRSLYAVENISYMGFFWTNKFVTYKTNKDEVIASIKKQIKHPPKGKDPREWESFLNGEVTDIQRLPAGSELRIKRPVRVSAAVNTDCEETPQLSAHLPIIIVQDQPVTVSPLLDYDSSLRRCVRSDSKIGGKPIIKRLHLYLKRQ</sequence>
<reference evidence="5" key="1">
    <citation type="submission" date="2015-08" db="EMBL/GenBank/DDBJ databases">
        <title>Vibrio galatheae sp. nov., a novel member of the Vibrionaceae family isolated from the Solomon Islands.</title>
        <authorList>
            <person name="Giubergia S."/>
            <person name="Machado H."/>
            <person name="Mateiu R.V."/>
            <person name="Gram L."/>
        </authorList>
    </citation>
    <scope>NUCLEOTIDE SEQUENCE [LARGE SCALE GENOMIC DNA]</scope>
    <source>
        <strain evidence="5">DSM 19134</strain>
    </source>
</reference>
<dbReference type="InterPro" id="IPR036384">
    <property type="entry name" value="Tus_sf"/>
</dbReference>
<accession>A0A0M0HTJ6</accession>
<evidence type="ECO:0000256" key="2">
    <source>
        <dbReference type="ARBA" id="ARBA00022705"/>
    </source>
</evidence>
<dbReference type="OrthoDB" id="6298545at2"/>
<evidence type="ECO:0000256" key="1">
    <source>
        <dbReference type="ARBA" id="ARBA00022490"/>
    </source>
</evidence>